<dbReference type="Pfam" id="PF04285">
    <property type="entry name" value="DUF444"/>
    <property type="match status" value="1"/>
</dbReference>
<keyword evidence="3" id="KW-1185">Reference proteome</keyword>
<name>A0A545TY80_9PROT</name>
<feature type="compositionally biased region" description="Basic and acidic residues" evidence="1">
    <location>
        <begin position="14"/>
        <end position="23"/>
    </location>
</feature>
<dbReference type="EMBL" id="VHSH01000002">
    <property type="protein sequence ID" value="TQV82144.1"/>
    <property type="molecule type" value="Genomic_DNA"/>
</dbReference>
<dbReference type="SUPFAM" id="SSF53300">
    <property type="entry name" value="vWA-like"/>
    <property type="match status" value="1"/>
</dbReference>
<feature type="region of interest" description="Disordered" evidence="1">
    <location>
        <begin position="92"/>
        <end position="114"/>
    </location>
</feature>
<feature type="region of interest" description="Disordered" evidence="1">
    <location>
        <begin position="1"/>
        <end position="23"/>
    </location>
</feature>
<dbReference type="InterPro" id="IPR006698">
    <property type="entry name" value="UPF0229"/>
</dbReference>
<feature type="region of interest" description="Disordered" evidence="1">
    <location>
        <begin position="176"/>
        <end position="210"/>
    </location>
</feature>
<dbReference type="Proteomes" id="UP000315252">
    <property type="component" value="Unassembled WGS sequence"/>
</dbReference>
<evidence type="ECO:0000313" key="2">
    <source>
        <dbReference type="EMBL" id="TQV82144.1"/>
    </source>
</evidence>
<evidence type="ECO:0000313" key="3">
    <source>
        <dbReference type="Proteomes" id="UP000315252"/>
    </source>
</evidence>
<reference evidence="2 3" key="1">
    <citation type="submission" date="2019-06" db="EMBL/GenBank/DDBJ databases">
        <title>Whole genome sequence for Rhodospirillaceae sp. R148.</title>
        <authorList>
            <person name="Wang G."/>
        </authorList>
    </citation>
    <scope>NUCLEOTIDE SEQUENCE [LARGE SCALE GENOMIC DNA]</scope>
    <source>
        <strain evidence="2 3">R148</strain>
    </source>
</reference>
<dbReference type="AlphaFoldDB" id="A0A545TY80"/>
<sequence>MSAVFRPYSASDALRSDRSAGDRLRHRQKIREALKENIAEIVAEEAILTRGSDRIVKVPIRGIKEYRFVFGEGSPRVASSGDGEVQKGQVIGQDQQDGQPGNGPGPGGDRPGVDYYETDVTIDELVDLLFEDLQLPDMERKRLREIEVDHGTKRLGYRRSGIRVHLDKKRTLKSKIRRKVATGPRESRPDVAGETTARLKDRTGGAASEEQRFPFHKEDLRYRRRVPDVRPESNAVVVCIMDTSGSMDVMKKYLARSFFFLLYQFVRTRYQTTELVFVAHHTQAREVGEEEFFSKGESGGTIISSGYRKALEIIQDRYHPSLWNVYAFHCSDGENFSSDNTEAFNAAKELCDVCNLFGYGEIKSDAEYFGATSMRKIFERLDAENFHAVVIDDREDVWPSLKAVLSKERTDPQQEAVD</sequence>
<feature type="compositionally biased region" description="Gly residues" evidence="1">
    <location>
        <begin position="100"/>
        <end position="110"/>
    </location>
</feature>
<dbReference type="PANTHER" id="PTHR30510">
    <property type="entry name" value="UPF0229 PROTEIN YEAH"/>
    <property type="match status" value="1"/>
</dbReference>
<dbReference type="OrthoDB" id="9788289at2"/>
<dbReference type="RefSeq" id="WP_142895774.1">
    <property type="nucleotide sequence ID" value="NZ_ML660053.1"/>
</dbReference>
<accession>A0A545TY80</accession>
<proteinExistence type="predicted"/>
<comment type="caution">
    <text evidence="2">The sequence shown here is derived from an EMBL/GenBank/DDBJ whole genome shotgun (WGS) entry which is preliminary data.</text>
</comment>
<protein>
    <submittedName>
        <fullName evidence="2">DUF444 family protein</fullName>
    </submittedName>
</protein>
<gene>
    <name evidence="2" type="ORF">FKG95_07940</name>
</gene>
<dbReference type="InterPro" id="IPR036465">
    <property type="entry name" value="vWFA_dom_sf"/>
</dbReference>
<evidence type="ECO:0000256" key="1">
    <source>
        <dbReference type="SAM" id="MobiDB-lite"/>
    </source>
</evidence>
<feature type="compositionally biased region" description="Basic and acidic residues" evidence="1">
    <location>
        <begin position="185"/>
        <end position="210"/>
    </location>
</feature>
<dbReference type="PANTHER" id="PTHR30510:SF2">
    <property type="entry name" value="UPF0229 PROTEIN YEAH"/>
    <property type="match status" value="1"/>
</dbReference>
<organism evidence="2 3">
    <name type="scientific">Denitrobaculum tricleocarpae</name>
    <dbReference type="NCBI Taxonomy" id="2591009"/>
    <lineage>
        <taxon>Bacteria</taxon>
        <taxon>Pseudomonadati</taxon>
        <taxon>Pseudomonadota</taxon>
        <taxon>Alphaproteobacteria</taxon>
        <taxon>Rhodospirillales</taxon>
        <taxon>Rhodospirillaceae</taxon>
        <taxon>Denitrobaculum</taxon>
    </lineage>
</organism>